<gene>
    <name evidence="1" type="ORF">WDU93_10820</name>
</gene>
<protein>
    <submittedName>
        <fullName evidence="1">Uncharacterized protein</fullName>
    </submittedName>
</protein>
<evidence type="ECO:0000313" key="1">
    <source>
        <dbReference type="EMBL" id="MEJ1092185.1"/>
    </source>
</evidence>
<keyword evidence="2" id="KW-1185">Reference proteome</keyword>
<dbReference type="Proteomes" id="UP001366085">
    <property type="component" value="Unassembled WGS sequence"/>
</dbReference>
<name>A0ABU8LME9_9MICO</name>
<dbReference type="EMBL" id="JBBDGN010000010">
    <property type="protein sequence ID" value="MEJ1092185.1"/>
    <property type="molecule type" value="Genomic_DNA"/>
</dbReference>
<organism evidence="1 2">
    <name type="scientific">Microbacterium istanbulense</name>
    <dbReference type="NCBI Taxonomy" id="3122049"/>
    <lineage>
        <taxon>Bacteria</taxon>
        <taxon>Bacillati</taxon>
        <taxon>Actinomycetota</taxon>
        <taxon>Actinomycetes</taxon>
        <taxon>Micrococcales</taxon>
        <taxon>Microbacteriaceae</taxon>
        <taxon>Microbacterium</taxon>
    </lineage>
</organism>
<proteinExistence type="predicted"/>
<sequence>MSIQIPAEFANQNPNSKALYRPGGDAQHVAHLLQALINSYADGQPVTKAVINGLAKGLPSEPLRTKFFRAAERLVAKQADTAQTKIEAAK</sequence>
<evidence type="ECO:0000313" key="2">
    <source>
        <dbReference type="Proteomes" id="UP001366085"/>
    </source>
</evidence>
<reference evidence="1 2" key="1">
    <citation type="submission" date="2024-02" db="EMBL/GenBank/DDBJ databases">
        <authorList>
            <person name="Saticioglu I.B."/>
        </authorList>
    </citation>
    <scope>NUCLEOTIDE SEQUENCE [LARGE SCALE GENOMIC DNA]</scope>
    <source>
        <strain evidence="1 2">Mu-43</strain>
    </source>
</reference>
<dbReference type="RefSeq" id="WP_337320487.1">
    <property type="nucleotide sequence ID" value="NZ_JBBDGN010000010.1"/>
</dbReference>
<comment type="caution">
    <text evidence="1">The sequence shown here is derived from an EMBL/GenBank/DDBJ whole genome shotgun (WGS) entry which is preliminary data.</text>
</comment>
<accession>A0ABU8LME9</accession>